<evidence type="ECO:0000313" key="4">
    <source>
        <dbReference type="Proteomes" id="UP000242469"/>
    </source>
</evidence>
<dbReference type="PRINTS" id="PR01438">
    <property type="entry name" value="UNVRSLSTRESS"/>
</dbReference>
<evidence type="ECO:0000259" key="2">
    <source>
        <dbReference type="Pfam" id="PF00582"/>
    </source>
</evidence>
<dbReference type="Proteomes" id="UP000242469">
    <property type="component" value="Unassembled WGS sequence"/>
</dbReference>
<sequence>MSKIIACIDGSRAAINVCAASAWAQQQLNAPLKLLHVLEKTDYPAEGNMSGNIGLGTREHLLEELAELDGKRSRLMLEQGRFMLAEARKQVEEAGVSNEQISELQRHDFLVDTLLEFEPDTRLLVMGRQGEAHDSASDAVGSHLENVTRTLQKPILVALDNFKAPERFMLAYDGSVTANKALKMVAQSPLFKGIPCHLVMAGKRLERQREQLANAKTMLEGAGFDVTTAELEQEEVRTALLAYVEEQQIDMLVMGAWGHSRIRQFLLGSMTHWMLHNSKVPLLLLR</sequence>
<accession>A0A1H4FIX6</accession>
<reference evidence="4" key="1">
    <citation type="submission" date="2016-10" db="EMBL/GenBank/DDBJ databases">
        <authorList>
            <person name="Varghese N."/>
            <person name="Submissions S."/>
        </authorList>
    </citation>
    <scope>NUCLEOTIDE SEQUENCE [LARGE SCALE GENOMIC DNA]</scope>
    <source>
        <strain evidence="4">DSM 11526</strain>
    </source>
</reference>
<dbReference type="Pfam" id="PF00582">
    <property type="entry name" value="Usp"/>
    <property type="match status" value="2"/>
</dbReference>
<dbReference type="AlphaFoldDB" id="A0A1H4FIX6"/>
<evidence type="ECO:0000256" key="1">
    <source>
        <dbReference type="ARBA" id="ARBA00008791"/>
    </source>
</evidence>
<dbReference type="Gene3D" id="3.40.50.12370">
    <property type="match status" value="1"/>
</dbReference>
<dbReference type="OrthoDB" id="9804721at2"/>
<evidence type="ECO:0000313" key="3">
    <source>
        <dbReference type="EMBL" id="SEA97007.1"/>
    </source>
</evidence>
<dbReference type="EMBL" id="FNRJ01000011">
    <property type="protein sequence ID" value="SEA97007.1"/>
    <property type="molecule type" value="Genomic_DNA"/>
</dbReference>
<organism evidence="3 4">
    <name type="scientific">Marinobacterium iners DSM 11526</name>
    <dbReference type="NCBI Taxonomy" id="1122198"/>
    <lineage>
        <taxon>Bacteria</taxon>
        <taxon>Pseudomonadati</taxon>
        <taxon>Pseudomonadota</taxon>
        <taxon>Gammaproteobacteria</taxon>
        <taxon>Oceanospirillales</taxon>
        <taxon>Oceanospirillaceae</taxon>
        <taxon>Marinobacterium</taxon>
    </lineage>
</organism>
<dbReference type="PANTHER" id="PTHR46268:SF15">
    <property type="entry name" value="UNIVERSAL STRESS PROTEIN HP_0031"/>
    <property type="match status" value="1"/>
</dbReference>
<comment type="similarity">
    <text evidence="1">Belongs to the universal stress protein A family.</text>
</comment>
<proteinExistence type="inferred from homology"/>
<protein>
    <submittedName>
        <fullName evidence="3">Nucleotide-binding universal stress protein, UspA family</fullName>
    </submittedName>
</protein>
<feature type="domain" description="UspA" evidence="2">
    <location>
        <begin position="2"/>
        <end position="157"/>
    </location>
</feature>
<dbReference type="CDD" id="cd00293">
    <property type="entry name" value="USP-like"/>
    <property type="match status" value="2"/>
</dbReference>
<gene>
    <name evidence="3" type="ORF">SAMN02745729_11168</name>
</gene>
<dbReference type="PANTHER" id="PTHR46268">
    <property type="entry name" value="STRESS RESPONSE PROTEIN NHAX"/>
    <property type="match status" value="1"/>
</dbReference>
<keyword evidence="4" id="KW-1185">Reference proteome</keyword>
<dbReference type="RefSeq" id="WP_091827097.1">
    <property type="nucleotide sequence ID" value="NZ_FNRJ01000011.1"/>
</dbReference>
<dbReference type="STRING" id="1122198.SAMN02745729_11168"/>
<dbReference type="InterPro" id="IPR006015">
    <property type="entry name" value="Universal_stress_UspA"/>
</dbReference>
<name>A0A1H4FIX6_9GAMM</name>
<dbReference type="InterPro" id="IPR006016">
    <property type="entry name" value="UspA"/>
</dbReference>
<feature type="domain" description="UspA" evidence="2">
    <location>
        <begin position="206"/>
        <end position="286"/>
    </location>
</feature>
<dbReference type="SUPFAM" id="SSF52402">
    <property type="entry name" value="Adenine nucleotide alpha hydrolases-like"/>
    <property type="match status" value="2"/>
</dbReference>